<keyword evidence="4" id="KW-0663">Pyridoxal phosphate</keyword>
<name>A0A7J7CGJ4_TRIWF</name>
<dbReference type="InterPro" id="IPR015421">
    <property type="entry name" value="PyrdxlP-dep_Trfase_major"/>
</dbReference>
<dbReference type="Pfam" id="PF00155">
    <property type="entry name" value="Aminotran_1_2"/>
    <property type="match status" value="1"/>
</dbReference>
<dbReference type="PANTHER" id="PTHR43144">
    <property type="entry name" value="AMINOTRANSFERASE"/>
    <property type="match status" value="1"/>
</dbReference>
<comment type="similarity">
    <text evidence="5">Belongs to the class-I pyridoxal-phosphate-dependent aminotransferase family. LL-diaminopimelate aminotransferase subfamily.</text>
</comment>
<feature type="domain" description="Aminotransferase class I/classII large" evidence="6">
    <location>
        <begin position="19"/>
        <end position="208"/>
    </location>
</feature>
<evidence type="ECO:0000256" key="1">
    <source>
        <dbReference type="ARBA" id="ARBA00001933"/>
    </source>
</evidence>
<protein>
    <submittedName>
        <fullName evidence="7">LL-diaminopimelate aminotransferase</fullName>
    </submittedName>
</protein>
<dbReference type="FunFam" id="3.40.640.10:FF:000099">
    <property type="entry name" value="LL-diaminopimelate aminotransferase, chloroplastic"/>
    <property type="match status" value="1"/>
</dbReference>
<gene>
    <name evidence="7" type="ORF">HS088_TW17G00711</name>
</gene>
<dbReference type="InterPro" id="IPR004839">
    <property type="entry name" value="Aminotransferase_I/II_large"/>
</dbReference>
<keyword evidence="3 7" id="KW-0808">Transferase</keyword>
<keyword evidence="8" id="KW-1185">Reference proteome</keyword>
<dbReference type="Proteomes" id="UP000593562">
    <property type="component" value="Unassembled WGS sequence"/>
</dbReference>
<dbReference type="SUPFAM" id="SSF53383">
    <property type="entry name" value="PLP-dependent transferases"/>
    <property type="match status" value="1"/>
</dbReference>
<comment type="caution">
    <text evidence="7">The sequence shown here is derived from an EMBL/GenBank/DDBJ whole genome shotgun (WGS) entry which is preliminary data.</text>
</comment>
<evidence type="ECO:0000256" key="5">
    <source>
        <dbReference type="ARBA" id="ARBA00061511"/>
    </source>
</evidence>
<dbReference type="GO" id="GO:0009862">
    <property type="term" value="P:systemic acquired resistance, salicylic acid mediated signaling pathway"/>
    <property type="evidence" value="ECO:0007669"/>
    <property type="project" value="UniProtKB-ARBA"/>
</dbReference>
<comment type="cofactor">
    <cofactor evidence="1">
        <name>pyridoxal 5'-phosphate</name>
        <dbReference type="ChEBI" id="CHEBI:597326"/>
    </cofactor>
</comment>
<dbReference type="InParanoid" id="A0A7J7CGJ4"/>
<dbReference type="InterPro" id="IPR015422">
    <property type="entry name" value="PyrdxlP-dep_Trfase_small"/>
</dbReference>
<dbReference type="Gene3D" id="3.90.1150.10">
    <property type="entry name" value="Aspartate Aminotransferase, domain 1"/>
    <property type="match status" value="2"/>
</dbReference>
<proteinExistence type="inferred from homology"/>
<dbReference type="AlphaFoldDB" id="A0A7J7CGJ4"/>
<dbReference type="InterPro" id="IPR015424">
    <property type="entry name" value="PyrdxlP-dep_Trfase"/>
</dbReference>
<reference evidence="7 8" key="1">
    <citation type="journal article" date="2020" name="Nat. Commun.">
        <title>Genome of Tripterygium wilfordii and identification of cytochrome P450 involved in triptolide biosynthesis.</title>
        <authorList>
            <person name="Tu L."/>
            <person name="Su P."/>
            <person name="Zhang Z."/>
            <person name="Gao L."/>
            <person name="Wang J."/>
            <person name="Hu T."/>
            <person name="Zhou J."/>
            <person name="Zhang Y."/>
            <person name="Zhao Y."/>
            <person name="Liu Y."/>
            <person name="Song Y."/>
            <person name="Tong Y."/>
            <person name="Lu Y."/>
            <person name="Yang J."/>
            <person name="Xu C."/>
            <person name="Jia M."/>
            <person name="Peters R.J."/>
            <person name="Huang L."/>
            <person name="Gao W."/>
        </authorList>
    </citation>
    <scope>NUCLEOTIDE SEQUENCE [LARGE SCALE GENOMIC DNA]</scope>
    <source>
        <strain evidence="8">cv. XIE 37</strain>
        <tissue evidence="7">Leaf</tissue>
    </source>
</reference>
<evidence type="ECO:0000256" key="2">
    <source>
        <dbReference type="ARBA" id="ARBA00022576"/>
    </source>
</evidence>
<organism evidence="7 8">
    <name type="scientific">Tripterygium wilfordii</name>
    <name type="common">Thunder God vine</name>
    <dbReference type="NCBI Taxonomy" id="458696"/>
    <lineage>
        <taxon>Eukaryota</taxon>
        <taxon>Viridiplantae</taxon>
        <taxon>Streptophyta</taxon>
        <taxon>Embryophyta</taxon>
        <taxon>Tracheophyta</taxon>
        <taxon>Spermatophyta</taxon>
        <taxon>Magnoliopsida</taxon>
        <taxon>eudicotyledons</taxon>
        <taxon>Gunneridae</taxon>
        <taxon>Pentapetalae</taxon>
        <taxon>rosids</taxon>
        <taxon>fabids</taxon>
        <taxon>Celastrales</taxon>
        <taxon>Celastraceae</taxon>
        <taxon>Tripterygium</taxon>
    </lineage>
</organism>
<dbReference type="Gene3D" id="3.40.640.10">
    <property type="entry name" value="Type I PLP-dependent aspartate aminotransferase-like (Major domain)"/>
    <property type="match status" value="1"/>
</dbReference>
<dbReference type="EMBL" id="JAAARO010000017">
    <property type="protein sequence ID" value="KAF5733172.1"/>
    <property type="molecule type" value="Genomic_DNA"/>
</dbReference>
<evidence type="ECO:0000256" key="3">
    <source>
        <dbReference type="ARBA" id="ARBA00022679"/>
    </source>
</evidence>
<keyword evidence="2 7" id="KW-0032">Aminotransferase</keyword>
<evidence type="ECO:0000313" key="8">
    <source>
        <dbReference type="Proteomes" id="UP000593562"/>
    </source>
</evidence>
<evidence type="ECO:0000256" key="4">
    <source>
        <dbReference type="ARBA" id="ARBA00022898"/>
    </source>
</evidence>
<accession>A0A7J7CGJ4</accession>
<dbReference type="InterPro" id="IPR019942">
    <property type="entry name" value="DapL/ALD1"/>
</dbReference>
<dbReference type="GO" id="GO:0008483">
    <property type="term" value="F:transaminase activity"/>
    <property type="evidence" value="ECO:0007669"/>
    <property type="project" value="UniProtKB-KW"/>
</dbReference>
<sequence>MIEISLRVAQHIENNPDVEVINLGSGDPTHPVPEVVASRMADFARGLSKLEGYRGYGPSQGTVALREAIAETLYKHVGVKYTEVFVSDGSQCDITRLQLLMGPKVTVAVQDTTYPAFIEASVLLGQTGDLEDNKYEKIVYMKCGPEENFFPDLSTTPRTDIICFCSPSNPTGHTATRQQLEDLVNFAKGNGSIIIFDAAYATYVTDDSPRSIFEIPGAREGVRYIINYYKENAKILAEVFQSLGIKAHGGEHVPYLWVHFPGSDSWDIFAEILAKTHVMTTPGIGFGPGGQEFVRLSAMGQRDATIEGARRLKTFFLEKKN</sequence>
<dbReference type="CDD" id="cd00609">
    <property type="entry name" value="AAT_like"/>
    <property type="match status" value="1"/>
</dbReference>
<evidence type="ECO:0000313" key="7">
    <source>
        <dbReference type="EMBL" id="KAF5733172.1"/>
    </source>
</evidence>
<dbReference type="GO" id="GO:0030170">
    <property type="term" value="F:pyridoxal phosphate binding"/>
    <property type="evidence" value="ECO:0007669"/>
    <property type="project" value="InterPro"/>
</dbReference>
<evidence type="ECO:0000259" key="6">
    <source>
        <dbReference type="Pfam" id="PF00155"/>
    </source>
</evidence>